<comment type="caution">
    <text evidence="1">The sequence shown here is derived from an EMBL/GenBank/DDBJ whole genome shotgun (WGS) entry which is preliminary data.</text>
</comment>
<gene>
    <name evidence="1" type="ORF">F2Q69_00016946</name>
</gene>
<sequence>MMMLRNVPACAVELVISDDEVAKRVVRTVTKSPSFAKSVSYFSSSLLCLYKGKCLSRDDNLELFMLRWKHDDMC</sequence>
<dbReference type="AlphaFoldDB" id="A0A8S9QJ84"/>
<dbReference type="Proteomes" id="UP000712600">
    <property type="component" value="Unassembled WGS sequence"/>
</dbReference>
<dbReference type="EMBL" id="QGKX02000996">
    <property type="protein sequence ID" value="KAF3554132.1"/>
    <property type="molecule type" value="Genomic_DNA"/>
</dbReference>
<name>A0A8S9QJ84_BRACR</name>
<evidence type="ECO:0000313" key="1">
    <source>
        <dbReference type="EMBL" id="KAF3554132.1"/>
    </source>
</evidence>
<reference evidence="1" key="1">
    <citation type="submission" date="2019-12" db="EMBL/GenBank/DDBJ databases">
        <title>Genome sequencing and annotation of Brassica cretica.</title>
        <authorList>
            <person name="Studholme D.J."/>
            <person name="Sarris P."/>
        </authorList>
    </citation>
    <scope>NUCLEOTIDE SEQUENCE</scope>
    <source>
        <strain evidence="1">PFS-109/04</strain>
        <tissue evidence="1">Leaf</tissue>
    </source>
</reference>
<accession>A0A8S9QJ84</accession>
<proteinExistence type="predicted"/>
<organism evidence="1 2">
    <name type="scientific">Brassica cretica</name>
    <name type="common">Mustard</name>
    <dbReference type="NCBI Taxonomy" id="69181"/>
    <lineage>
        <taxon>Eukaryota</taxon>
        <taxon>Viridiplantae</taxon>
        <taxon>Streptophyta</taxon>
        <taxon>Embryophyta</taxon>
        <taxon>Tracheophyta</taxon>
        <taxon>Spermatophyta</taxon>
        <taxon>Magnoliopsida</taxon>
        <taxon>eudicotyledons</taxon>
        <taxon>Gunneridae</taxon>
        <taxon>Pentapetalae</taxon>
        <taxon>rosids</taxon>
        <taxon>malvids</taxon>
        <taxon>Brassicales</taxon>
        <taxon>Brassicaceae</taxon>
        <taxon>Brassiceae</taxon>
        <taxon>Brassica</taxon>
    </lineage>
</organism>
<protein>
    <submittedName>
        <fullName evidence="1">Uncharacterized protein</fullName>
    </submittedName>
</protein>
<evidence type="ECO:0000313" key="2">
    <source>
        <dbReference type="Proteomes" id="UP000712600"/>
    </source>
</evidence>